<protein>
    <submittedName>
        <fullName evidence="3">GDSL-type esterase/lipase family protein</fullName>
    </submittedName>
</protein>
<dbReference type="InterPro" id="IPR053140">
    <property type="entry name" value="GDSL_Rv0518-like"/>
</dbReference>
<dbReference type="EMBL" id="CP116346">
    <property type="protein sequence ID" value="WIT10152.1"/>
    <property type="molecule type" value="Genomic_DNA"/>
</dbReference>
<proteinExistence type="predicted"/>
<keyword evidence="1" id="KW-0732">Signal</keyword>
<dbReference type="AlphaFoldDB" id="A0AA95N853"/>
<organism evidence="3 4">
    <name type="scientific">Paucibacter sediminis</name>
    <dbReference type="NCBI Taxonomy" id="3019553"/>
    <lineage>
        <taxon>Bacteria</taxon>
        <taxon>Pseudomonadati</taxon>
        <taxon>Pseudomonadota</taxon>
        <taxon>Betaproteobacteria</taxon>
        <taxon>Burkholderiales</taxon>
        <taxon>Sphaerotilaceae</taxon>
        <taxon>Roseateles</taxon>
    </lineage>
</organism>
<dbReference type="Gene3D" id="3.40.50.1110">
    <property type="entry name" value="SGNH hydrolase"/>
    <property type="match status" value="1"/>
</dbReference>
<evidence type="ECO:0000256" key="1">
    <source>
        <dbReference type="SAM" id="SignalP"/>
    </source>
</evidence>
<evidence type="ECO:0000259" key="2">
    <source>
        <dbReference type="Pfam" id="PF13472"/>
    </source>
</evidence>
<dbReference type="SUPFAM" id="SSF52266">
    <property type="entry name" value="SGNH hydrolase"/>
    <property type="match status" value="1"/>
</dbReference>
<feature type="domain" description="SGNH hydrolase-type esterase" evidence="2">
    <location>
        <begin position="198"/>
        <end position="402"/>
    </location>
</feature>
<dbReference type="Proteomes" id="UP001177769">
    <property type="component" value="Chromosome"/>
</dbReference>
<dbReference type="PANTHER" id="PTHR43784:SF2">
    <property type="entry name" value="GDSL-LIKE LIPASE_ACYLHYDROLASE, PUTATIVE (AFU_ORTHOLOGUE AFUA_2G00820)-RELATED"/>
    <property type="match status" value="1"/>
</dbReference>
<dbReference type="KEGG" id="pais:PFX98_14540"/>
<dbReference type="Pfam" id="PF13472">
    <property type="entry name" value="Lipase_GDSL_2"/>
    <property type="match status" value="1"/>
</dbReference>
<sequence length="415" mass="43714">MLKRVRHLLAGFALLAGLSMAAAAPPDWVGSWSASPQAAMAGKPAAYADQSLRLILRPSLGGERLRVKLSNRYGEQPLVLGNARLALRQAGAGIQAGSDRALSFGGLPGVTLAPHAEVWSDALDLPVSAFAELALSLYLPQPTLASTSHFLAMQTSYVAAGDQTAAVAWPEAKTIGAWPFVVGLDVQREGAAVHALVVFGDSSVDGDGSTEDANGRLTDALAQRLQGRGWAVLNQGLIGNRLLRDAPRQPSNPAGAALGEAATLRFERDVLQQSGVRAVLLRIGTNDIAFPGSLATPEAPVSVAALIQGYRALAARARQQGLRVIASTIPPFEAADIAPGYYSLAKDGQRRAFNRWLRAHAREFDALVDADAVLRDPRRPARLLPAYDSGDHVHPNDAGYAAMAAAVPLSLFVND</sequence>
<dbReference type="PANTHER" id="PTHR43784">
    <property type="entry name" value="GDSL-LIKE LIPASE/ACYLHYDROLASE, PUTATIVE (AFU_ORTHOLOGUE AFUA_2G00820)-RELATED"/>
    <property type="match status" value="1"/>
</dbReference>
<accession>A0AA95N853</accession>
<reference evidence="3" key="1">
    <citation type="submission" date="2023-01" db="EMBL/GenBank/DDBJ databases">
        <title>Whole genome sequence of Paucibacter sp. S2-9 isolated from pond sediment.</title>
        <authorList>
            <person name="Jung J.Y."/>
        </authorList>
    </citation>
    <scope>NUCLEOTIDE SEQUENCE</scope>
    <source>
        <strain evidence="3">S2-9</strain>
    </source>
</reference>
<dbReference type="GO" id="GO:0016788">
    <property type="term" value="F:hydrolase activity, acting on ester bonds"/>
    <property type="evidence" value="ECO:0007669"/>
    <property type="project" value="UniProtKB-ARBA"/>
</dbReference>
<gene>
    <name evidence="3" type="ORF">PFX98_14540</name>
</gene>
<dbReference type="InterPro" id="IPR013830">
    <property type="entry name" value="SGNH_hydro"/>
</dbReference>
<evidence type="ECO:0000313" key="4">
    <source>
        <dbReference type="Proteomes" id="UP001177769"/>
    </source>
</evidence>
<feature type="chain" id="PRO_5041743454" evidence="1">
    <location>
        <begin position="24"/>
        <end position="415"/>
    </location>
</feature>
<evidence type="ECO:0000313" key="3">
    <source>
        <dbReference type="EMBL" id="WIT10152.1"/>
    </source>
</evidence>
<dbReference type="InterPro" id="IPR036514">
    <property type="entry name" value="SGNH_hydro_sf"/>
</dbReference>
<name>A0AA95N853_9BURK</name>
<feature type="signal peptide" evidence="1">
    <location>
        <begin position="1"/>
        <end position="23"/>
    </location>
</feature>
<dbReference type="RefSeq" id="WP_285231221.1">
    <property type="nucleotide sequence ID" value="NZ_CP116346.1"/>
</dbReference>
<keyword evidence="4" id="KW-1185">Reference proteome</keyword>